<evidence type="ECO:0000256" key="3">
    <source>
        <dbReference type="ARBA" id="ARBA00023125"/>
    </source>
</evidence>
<dbReference type="Gene3D" id="1.10.10.10">
    <property type="entry name" value="Winged helix-like DNA-binding domain superfamily/Winged helix DNA-binding domain"/>
    <property type="match status" value="1"/>
</dbReference>
<protein>
    <submittedName>
        <fullName evidence="5">CopY family transcriptional repressor</fullName>
    </submittedName>
</protein>
<dbReference type="GO" id="GO:0045892">
    <property type="term" value="P:negative regulation of DNA-templated transcription"/>
    <property type="evidence" value="ECO:0007669"/>
    <property type="project" value="InterPro"/>
</dbReference>
<accession>A0A2S7JYZ1</accession>
<keyword evidence="2" id="KW-0805">Transcription regulation</keyword>
<proteinExistence type="inferred from homology"/>
<keyword evidence="6" id="KW-1185">Reference proteome</keyword>
<keyword evidence="3" id="KW-0238">DNA-binding</keyword>
<evidence type="ECO:0000256" key="4">
    <source>
        <dbReference type="ARBA" id="ARBA00023163"/>
    </source>
</evidence>
<evidence type="ECO:0000256" key="2">
    <source>
        <dbReference type="ARBA" id="ARBA00023015"/>
    </source>
</evidence>
<dbReference type="SUPFAM" id="SSF46785">
    <property type="entry name" value="Winged helix' DNA-binding domain"/>
    <property type="match status" value="1"/>
</dbReference>
<comment type="similarity">
    <text evidence="1">Belongs to the BlaI transcriptional regulatory family.</text>
</comment>
<dbReference type="AlphaFoldDB" id="A0A2S7JYZ1"/>
<dbReference type="InterPro" id="IPR036388">
    <property type="entry name" value="WH-like_DNA-bd_sf"/>
</dbReference>
<dbReference type="EMBL" id="PJCH01000017">
    <property type="protein sequence ID" value="PQA85475.1"/>
    <property type="molecule type" value="Genomic_DNA"/>
</dbReference>
<dbReference type="Proteomes" id="UP000239504">
    <property type="component" value="Unassembled WGS sequence"/>
</dbReference>
<dbReference type="OrthoDB" id="9813558at2"/>
<reference evidence="5 6" key="1">
    <citation type="submission" date="2017-12" db="EMBL/GenBank/DDBJ databases">
        <authorList>
            <person name="Hurst M.R.H."/>
        </authorList>
    </citation>
    <scope>NUCLEOTIDE SEQUENCE [LARGE SCALE GENOMIC DNA]</scope>
    <source>
        <strain evidence="5 6">SY-3-19</strain>
    </source>
</reference>
<comment type="caution">
    <text evidence="5">The sequence shown here is derived from an EMBL/GenBank/DDBJ whole genome shotgun (WGS) entry which is preliminary data.</text>
</comment>
<dbReference type="GO" id="GO:0003677">
    <property type="term" value="F:DNA binding"/>
    <property type="evidence" value="ECO:0007669"/>
    <property type="project" value="UniProtKB-KW"/>
</dbReference>
<sequence>MSGQITKAEFEIMHVLWDESPMAAADIADKLAEDTGWSLKTVKTLISRLVEKGAVAHEPDGRRYLYRPNVSRQSYARGATKKLADQLFGGRAAPLVAHLAEGEGLCEDDIQDLEALVKELKRDSD</sequence>
<evidence type="ECO:0000313" key="6">
    <source>
        <dbReference type="Proteomes" id="UP000239504"/>
    </source>
</evidence>
<dbReference type="InterPro" id="IPR005650">
    <property type="entry name" value="BlaI_family"/>
</dbReference>
<dbReference type="Gene3D" id="1.10.4040.10">
    <property type="entry name" value="Penicillinase repressor domain"/>
    <property type="match status" value="1"/>
</dbReference>
<dbReference type="RefSeq" id="WP_104832115.1">
    <property type="nucleotide sequence ID" value="NZ_PJCH01000017.1"/>
</dbReference>
<gene>
    <name evidence="5" type="ORF">CW354_21260</name>
</gene>
<organism evidence="5 6">
    <name type="scientific">Hyphococcus luteus</name>
    <dbReference type="NCBI Taxonomy" id="2058213"/>
    <lineage>
        <taxon>Bacteria</taxon>
        <taxon>Pseudomonadati</taxon>
        <taxon>Pseudomonadota</taxon>
        <taxon>Alphaproteobacteria</taxon>
        <taxon>Parvularculales</taxon>
        <taxon>Parvularculaceae</taxon>
        <taxon>Hyphococcus</taxon>
    </lineage>
</organism>
<dbReference type="InterPro" id="IPR036390">
    <property type="entry name" value="WH_DNA-bd_sf"/>
</dbReference>
<dbReference type="Pfam" id="PF03965">
    <property type="entry name" value="Penicillinase_R"/>
    <property type="match status" value="1"/>
</dbReference>
<keyword evidence="4" id="KW-0804">Transcription</keyword>
<name>A0A2S7JYZ1_9PROT</name>
<dbReference type="PIRSF" id="PIRSF019455">
    <property type="entry name" value="CopR_AtkY"/>
    <property type="match status" value="1"/>
</dbReference>
<evidence type="ECO:0000256" key="1">
    <source>
        <dbReference type="ARBA" id="ARBA00011046"/>
    </source>
</evidence>
<evidence type="ECO:0000313" key="5">
    <source>
        <dbReference type="EMBL" id="PQA85475.1"/>
    </source>
</evidence>